<dbReference type="GeneID" id="107820641"/>
<dbReference type="PaxDb" id="4097-A0A1S4CMG1"/>
<organism evidence="2 3">
    <name type="scientific">Nicotiana tabacum</name>
    <name type="common">Common tobacco</name>
    <dbReference type="NCBI Taxonomy" id="4097"/>
    <lineage>
        <taxon>Eukaryota</taxon>
        <taxon>Viridiplantae</taxon>
        <taxon>Streptophyta</taxon>
        <taxon>Embryophyta</taxon>
        <taxon>Tracheophyta</taxon>
        <taxon>Spermatophyta</taxon>
        <taxon>Magnoliopsida</taxon>
        <taxon>eudicotyledons</taxon>
        <taxon>Gunneridae</taxon>
        <taxon>Pentapetalae</taxon>
        <taxon>asterids</taxon>
        <taxon>lamiids</taxon>
        <taxon>Solanales</taxon>
        <taxon>Solanaceae</taxon>
        <taxon>Nicotianoideae</taxon>
        <taxon>Nicotianeae</taxon>
        <taxon>Nicotiana</taxon>
    </lineage>
</organism>
<dbReference type="RefSeq" id="XP_016502442.1">
    <property type="nucleotide sequence ID" value="XM_016646956.2"/>
</dbReference>
<dbReference type="AlphaFoldDB" id="A0A1S4CMG1"/>
<evidence type="ECO:0000256" key="1">
    <source>
        <dbReference type="SAM" id="SignalP"/>
    </source>
</evidence>
<dbReference type="Proteomes" id="UP000790787">
    <property type="component" value="Chromosome 9"/>
</dbReference>
<dbReference type="PANTHER" id="PTHR33355">
    <property type="entry name" value="WALL-ASSOCIATED RECEPTOR KINASE CARBOXY-TERMINAL PROTEIN-RELATED"/>
    <property type="match status" value="1"/>
</dbReference>
<sequence>MEILIKKVHFIVFFLSLNFYMSQEAQAAKNYCGNIRIEEPFVSQNSTDSSFLKNMVYCRSEILYYRTSLGLFQVSSIDYKNKVLTLSHSSCSTSSHYVSPKDLSFGFPPPPKPNSLLLFNCLNPKGNTSTFQNCPYLKNEKDSSLKLCKEGLITQRSSSCLMVDDVQDLGNEFHPKDLNCSHYRRVYKSNSQDGKSEKLELGTRISWDIDHVPNPCDECRKPYGNCGVGLRCLCHVTQCRVEVSAGLIPKPSGIMLFSLLCLIVVMDLLESVVA</sequence>
<evidence type="ECO:0000313" key="3">
    <source>
        <dbReference type="RefSeq" id="XP_016502442.1"/>
    </source>
</evidence>
<keyword evidence="1" id="KW-0732">Signal</keyword>
<accession>A0A1S4CMG1</accession>
<feature type="signal peptide" evidence="1">
    <location>
        <begin position="1"/>
        <end position="27"/>
    </location>
</feature>
<dbReference type="RefSeq" id="XP_016502442.1">
    <property type="nucleotide sequence ID" value="XM_016646956.1"/>
</dbReference>
<dbReference type="PANTHER" id="PTHR33355:SF11">
    <property type="entry name" value="WALL-ASSOCIATED RECEPTOR KINASE GALACTURONAN-BINDING DOMAIN-CONTAINING PROTEIN"/>
    <property type="match status" value="1"/>
</dbReference>
<reference evidence="3" key="2">
    <citation type="submission" date="2025-08" db="UniProtKB">
        <authorList>
            <consortium name="RefSeq"/>
        </authorList>
    </citation>
    <scope>IDENTIFICATION</scope>
    <source>
        <tissue evidence="3">Leaf</tissue>
    </source>
</reference>
<protein>
    <submittedName>
        <fullName evidence="3">Uncharacterized protein LOC107820641</fullName>
    </submittedName>
</protein>
<evidence type="ECO:0000313" key="2">
    <source>
        <dbReference type="Proteomes" id="UP000790787"/>
    </source>
</evidence>
<dbReference type="KEGG" id="nta:107820641"/>
<feature type="chain" id="PRO_5010356924" evidence="1">
    <location>
        <begin position="28"/>
        <end position="274"/>
    </location>
</feature>
<reference evidence="2" key="1">
    <citation type="journal article" date="2014" name="Nat. Commun.">
        <title>The tobacco genome sequence and its comparison with those of tomato and potato.</title>
        <authorList>
            <person name="Sierro N."/>
            <person name="Battey J.N."/>
            <person name="Ouadi S."/>
            <person name="Bakaher N."/>
            <person name="Bovet L."/>
            <person name="Willig A."/>
            <person name="Goepfert S."/>
            <person name="Peitsch M.C."/>
            <person name="Ivanov N.V."/>
        </authorList>
    </citation>
    <scope>NUCLEOTIDE SEQUENCE [LARGE SCALE GENOMIC DNA]</scope>
</reference>
<dbReference type="OrthoDB" id="1870516at2759"/>
<dbReference type="OMA" id="DHIPNIC"/>
<proteinExistence type="predicted"/>
<name>A0A1S4CMG1_TOBAC</name>
<keyword evidence="2" id="KW-1185">Reference proteome</keyword>
<gene>
    <name evidence="3" type="primary">LOC107820641</name>
</gene>